<accession>A0A8H5B8D3</accession>
<feature type="chain" id="PRO_5034171161" evidence="2">
    <location>
        <begin position="19"/>
        <end position="203"/>
    </location>
</feature>
<feature type="signal peptide" evidence="2">
    <location>
        <begin position="1"/>
        <end position="18"/>
    </location>
</feature>
<sequence length="203" mass="22036">MLSMIFAIMSLQALLTFASPIPQTWRPGDIGKARPRHFQHPLPNTENIGKHPVVVLTHPDEHGFVKVATVSHAHPFNPPTKPSSSYGIATDPHKGDSKVNVAGPETIHVSKLSPLPVPDKLDHHHLHALKAEIHKNCPGALSRRAEPHGLKPDPCDRKAVQVAALRAQALHEAEHGKIAKKRSSGHKSNRHPSSHASGSGHHK</sequence>
<evidence type="ECO:0000313" key="3">
    <source>
        <dbReference type="EMBL" id="KAF5318531.1"/>
    </source>
</evidence>
<dbReference type="AlphaFoldDB" id="A0A8H5B8D3"/>
<feature type="compositionally biased region" description="Low complexity" evidence="1">
    <location>
        <begin position="194"/>
        <end position="203"/>
    </location>
</feature>
<evidence type="ECO:0000313" key="4">
    <source>
        <dbReference type="Proteomes" id="UP000567179"/>
    </source>
</evidence>
<feature type="compositionally biased region" description="Basic residues" evidence="1">
    <location>
        <begin position="178"/>
        <end position="193"/>
    </location>
</feature>
<gene>
    <name evidence="3" type="ORF">D9619_010893</name>
</gene>
<organism evidence="3 4">
    <name type="scientific">Psilocybe cf. subviscida</name>
    <dbReference type="NCBI Taxonomy" id="2480587"/>
    <lineage>
        <taxon>Eukaryota</taxon>
        <taxon>Fungi</taxon>
        <taxon>Dikarya</taxon>
        <taxon>Basidiomycota</taxon>
        <taxon>Agaricomycotina</taxon>
        <taxon>Agaricomycetes</taxon>
        <taxon>Agaricomycetidae</taxon>
        <taxon>Agaricales</taxon>
        <taxon>Agaricineae</taxon>
        <taxon>Strophariaceae</taxon>
        <taxon>Psilocybe</taxon>
    </lineage>
</organism>
<proteinExistence type="predicted"/>
<comment type="caution">
    <text evidence="3">The sequence shown here is derived from an EMBL/GenBank/DDBJ whole genome shotgun (WGS) entry which is preliminary data.</text>
</comment>
<evidence type="ECO:0000256" key="1">
    <source>
        <dbReference type="SAM" id="MobiDB-lite"/>
    </source>
</evidence>
<keyword evidence="4" id="KW-1185">Reference proteome</keyword>
<dbReference type="EMBL" id="JAACJJ010000030">
    <property type="protein sequence ID" value="KAF5318531.1"/>
    <property type="molecule type" value="Genomic_DNA"/>
</dbReference>
<protein>
    <submittedName>
        <fullName evidence="3">Uncharacterized protein</fullName>
    </submittedName>
</protein>
<evidence type="ECO:0000256" key="2">
    <source>
        <dbReference type="SAM" id="SignalP"/>
    </source>
</evidence>
<dbReference type="Proteomes" id="UP000567179">
    <property type="component" value="Unassembled WGS sequence"/>
</dbReference>
<name>A0A8H5B8D3_9AGAR</name>
<keyword evidence="2" id="KW-0732">Signal</keyword>
<dbReference type="OrthoDB" id="3077325at2759"/>
<feature type="region of interest" description="Disordered" evidence="1">
    <location>
        <begin position="172"/>
        <end position="203"/>
    </location>
</feature>
<reference evidence="3 4" key="1">
    <citation type="journal article" date="2020" name="ISME J.">
        <title>Uncovering the hidden diversity of litter-decomposition mechanisms in mushroom-forming fungi.</title>
        <authorList>
            <person name="Floudas D."/>
            <person name="Bentzer J."/>
            <person name="Ahren D."/>
            <person name="Johansson T."/>
            <person name="Persson P."/>
            <person name="Tunlid A."/>
        </authorList>
    </citation>
    <scope>NUCLEOTIDE SEQUENCE [LARGE SCALE GENOMIC DNA]</scope>
    <source>
        <strain evidence="3 4">CBS 101986</strain>
    </source>
</reference>